<dbReference type="KEGG" id="clt:CM240_1123"/>
<reference evidence="6 7" key="1">
    <citation type="submission" date="2013-11" db="EMBL/GenBank/DDBJ databases">
        <title>Complete genome sequence of Clostridum sp. M2/40.</title>
        <authorList>
            <person name="Wibberg D."/>
            <person name="Puehler A."/>
            <person name="Schlueter A."/>
        </authorList>
    </citation>
    <scope>NUCLEOTIDE SEQUENCE [LARGE SCALE GENOMIC DNA]</scope>
    <source>
        <strain evidence="7">M2/40</strain>
    </source>
</reference>
<dbReference type="STRING" id="1216932.CM240_1123"/>
<evidence type="ECO:0000259" key="5">
    <source>
        <dbReference type="PROSITE" id="PS50921"/>
    </source>
</evidence>
<organism evidence="6 7">
    <name type="scientific">Clostridium bornimense</name>
    <dbReference type="NCBI Taxonomy" id="1216932"/>
    <lineage>
        <taxon>Bacteria</taxon>
        <taxon>Bacillati</taxon>
        <taxon>Bacillota</taxon>
        <taxon>Clostridia</taxon>
        <taxon>Eubacteriales</taxon>
        <taxon>Clostridiaceae</taxon>
        <taxon>Clostridium</taxon>
    </lineage>
</organism>
<dbReference type="GO" id="GO:0000160">
    <property type="term" value="P:phosphorelay signal transduction system"/>
    <property type="evidence" value="ECO:0007669"/>
    <property type="project" value="InterPro"/>
</dbReference>
<evidence type="ECO:0000256" key="1">
    <source>
        <dbReference type="ARBA" id="ARBA00018672"/>
    </source>
</evidence>
<dbReference type="RefSeq" id="WP_044037240.1">
    <property type="nucleotide sequence ID" value="NZ_HG917868.1"/>
</dbReference>
<feature type="domain" description="ANTAR" evidence="5">
    <location>
        <begin position="121"/>
        <end position="182"/>
    </location>
</feature>
<dbReference type="InterPro" id="IPR008327">
    <property type="entry name" value="Sig_transdc_resp-reg_antiterm"/>
</dbReference>
<feature type="domain" description="Response regulatory" evidence="4">
    <location>
        <begin position="6"/>
        <end position="115"/>
    </location>
</feature>
<dbReference type="InterPro" id="IPR011006">
    <property type="entry name" value="CheY-like_superfamily"/>
</dbReference>
<dbReference type="InterPro" id="IPR001789">
    <property type="entry name" value="Sig_transdc_resp-reg_receiver"/>
</dbReference>
<dbReference type="SMART" id="SM01012">
    <property type="entry name" value="ANTAR"/>
    <property type="match status" value="1"/>
</dbReference>
<proteinExistence type="predicted"/>
<dbReference type="Gene3D" id="1.10.10.10">
    <property type="entry name" value="Winged helix-like DNA-binding domain superfamily/Winged helix DNA-binding domain"/>
    <property type="match status" value="1"/>
</dbReference>
<evidence type="ECO:0000256" key="3">
    <source>
        <dbReference type="PROSITE-ProRule" id="PRU00169"/>
    </source>
</evidence>
<dbReference type="InterPro" id="IPR005561">
    <property type="entry name" value="ANTAR"/>
</dbReference>
<dbReference type="PIRSF" id="PIRSF036382">
    <property type="entry name" value="RR_antiterm"/>
    <property type="match status" value="1"/>
</dbReference>
<keyword evidence="7" id="KW-1185">Reference proteome</keyword>
<name>W6S1V7_9CLOT</name>
<dbReference type="GO" id="GO:0003723">
    <property type="term" value="F:RNA binding"/>
    <property type="evidence" value="ECO:0007669"/>
    <property type="project" value="InterPro"/>
</dbReference>
<dbReference type="Proteomes" id="UP000019426">
    <property type="component" value="Chromosome M2/40_rep1"/>
</dbReference>
<dbReference type="Pfam" id="PF03861">
    <property type="entry name" value="ANTAR"/>
    <property type="match status" value="1"/>
</dbReference>
<dbReference type="OrthoDB" id="9808843at2"/>
<sequence>MSVQKGVIVALSNVETSKKVKKILSDSGYNVLAVCISGNELIRCAHQYCPDLIILGYKLPDMTIIDIYDSLMEISSFLAVVNEPYRSYVQEDMDIFCISNPITPTILLNAVDLVLQTRRTILKLREQVEKLEHTIEDRKVIEKAKGKLMSINGYTEQEAFKHIQKCSMDTGRKMVVVANEILEG</sequence>
<dbReference type="AlphaFoldDB" id="W6S1V7"/>
<dbReference type="PROSITE" id="PS50921">
    <property type="entry name" value="ANTAR"/>
    <property type="match status" value="1"/>
</dbReference>
<evidence type="ECO:0000313" key="6">
    <source>
        <dbReference type="EMBL" id="CDM68287.1"/>
    </source>
</evidence>
<comment type="function">
    <text evidence="2">May play the central regulatory role in sporulation. It may be an element of the effector pathway responsible for the activation of sporulation genes in response to nutritional stress. Spo0A may act in concert with spo0H (a sigma factor) to control the expression of some genes that are critical to the sporulation process.</text>
</comment>
<evidence type="ECO:0000313" key="7">
    <source>
        <dbReference type="Proteomes" id="UP000019426"/>
    </source>
</evidence>
<dbReference type="PATRIC" id="fig|1216932.3.peg.1113"/>
<dbReference type="InterPro" id="IPR036388">
    <property type="entry name" value="WH-like_DNA-bd_sf"/>
</dbReference>
<dbReference type="HOGENOM" id="CLU_000445_65_3_9"/>
<dbReference type="SUPFAM" id="SSF52172">
    <property type="entry name" value="CheY-like"/>
    <property type="match status" value="1"/>
</dbReference>
<evidence type="ECO:0000259" key="4">
    <source>
        <dbReference type="PROSITE" id="PS50110"/>
    </source>
</evidence>
<comment type="caution">
    <text evidence="3">Lacks conserved residue(s) required for the propagation of feature annotation.</text>
</comment>
<dbReference type="eggNOG" id="COG3707">
    <property type="taxonomic scope" value="Bacteria"/>
</dbReference>
<dbReference type="EMBL" id="HG917868">
    <property type="protein sequence ID" value="CDM68287.1"/>
    <property type="molecule type" value="Genomic_DNA"/>
</dbReference>
<evidence type="ECO:0000256" key="2">
    <source>
        <dbReference type="ARBA" id="ARBA00024867"/>
    </source>
</evidence>
<accession>W6S1V7</accession>
<protein>
    <recommendedName>
        <fullName evidence="1">Stage 0 sporulation protein A homolog</fullName>
    </recommendedName>
</protein>
<dbReference type="Gene3D" id="3.40.50.2300">
    <property type="match status" value="1"/>
</dbReference>
<gene>
    <name evidence="6" type="ORF">CM240_1123</name>
</gene>
<dbReference type="PROSITE" id="PS50110">
    <property type="entry name" value="RESPONSE_REGULATORY"/>
    <property type="match status" value="1"/>
</dbReference>